<keyword evidence="3 10" id="KW-0808">Transferase</keyword>
<dbReference type="GO" id="GO:0006488">
    <property type="term" value="P:dolichol-linked oligosaccharide biosynthetic process"/>
    <property type="evidence" value="ECO:0000318"/>
    <property type="project" value="GO_Central"/>
</dbReference>
<feature type="domain" description="Glycosyltransferase subfamily 4-like N-terminal" evidence="12">
    <location>
        <begin position="22"/>
        <end position="201"/>
    </location>
</feature>
<organism evidence="13 14">
    <name type="scientific">Zostera marina</name>
    <name type="common">Eelgrass</name>
    <dbReference type="NCBI Taxonomy" id="29655"/>
    <lineage>
        <taxon>Eukaryota</taxon>
        <taxon>Viridiplantae</taxon>
        <taxon>Streptophyta</taxon>
        <taxon>Embryophyta</taxon>
        <taxon>Tracheophyta</taxon>
        <taxon>Spermatophyta</taxon>
        <taxon>Magnoliopsida</taxon>
        <taxon>Liliopsida</taxon>
        <taxon>Zosteraceae</taxon>
        <taxon>Zostera</taxon>
    </lineage>
</organism>
<dbReference type="Gene3D" id="3.40.50.2000">
    <property type="entry name" value="Glycogen Phosphorylase B"/>
    <property type="match status" value="2"/>
</dbReference>
<keyword evidence="5" id="KW-0256">Endoplasmic reticulum</keyword>
<evidence type="ECO:0000259" key="11">
    <source>
        <dbReference type="Pfam" id="PF00534"/>
    </source>
</evidence>
<evidence type="ECO:0000256" key="5">
    <source>
        <dbReference type="ARBA" id="ARBA00022824"/>
    </source>
</evidence>
<comment type="caution">
    <text evidence="13">The sequence shown here is derived from an EMBL/GenBank/DDBJ whole genome shotgun (WGS) entry which is preliminary data.</text>
</comment>
<proteinExistence type="inferred from homology"/>
<dbReference type="InterPro" id="IPR001296">
    <property type="entry name" value="Glyco_trans_1"/>
</dbReference>
<comment type="subcellular location">
    <subcellularLocation>
        <location evidence="10">Endoplasmic reticulum membrane</location>
        <topology evidence="10">Single-pass membrane protein</topology>
    </subcellularLocation>
</comment>
<evidence type="ECO:0000256" key="6">
    <source>
        <dbReference type="ARBA" id="ARBA00022989"/>
    </source>
</evidence>
<comment type="catalytic activity">
    <reaction evidence="9 10">
        <text>an alpha-D-Man-(1-&gt;3)-beta-D-Man-(1-&gt;4)-beta-D-GlcNAc-(1-&gt;4)-alpha-D-GlcNAc-diphospho-di-trans,poly-cis-dolichol + GDP-alpha-D-mannose = an alpha-D-Man-(1-&gt;3)-[alpha-D-Man-(1-&gt;6)]-beta-D-Man-(1-&gt;4)-beta-D-GlcNAc-(1-&gt;4)-alpha-D-GlcNAc-diphospho-di-trans,poly-cis-dolichol + GDP + H(+)</text>
        <dbReference type="Rhea" id="RHEA:29519"/>
        <dbReference type="Rhea" id="RHEA-COMP:19513"/>
        <dbReference type="Rhea" id="RHEA-COMP:19515"/>
        <dbReference type="ChEBI" id="CHEBI:15378"/>
        <dbReference type="ChEBI" id="CHEBI:57527"/>
        <dbReference type="ChEBI" id="CHEBI:58189"/>
        <dbReference type="ChEBI" id="CHEBI:132510"/>
        <dbReference type="ChEBI" id="CHEBI:132511"/>
        <dbReference type="EC" id="2.4.1.257"/>
    </reaction>
    <physiologicalReaction direction="left-to-right" evidence="9 10">
        <dbReference type="Rhea" id="RHEA:29520"/>
    </physiologicalReaction>
</comment>
<evidence type="ECO:0000256" key="2">
    <source>
        <dbReference type="ARBA" id="ARBA00022676"/>
    </source>
</evidence>
<dbReference type="InterPro" id="IPR027054">
    <property type="entry name" value="ALG2"/>
</dbReference>
<dbReference type="FunFam" id="3.40.50.2000:FF:000137">
    <property type="entry name" value="alpha-1,3/1,6-mannosyltransferase ALG2"/>
    <property type="match status" value="1"/>
</dbReference>
<comment type="similarity">
    <text evidence="10">Belongs to the glycosyltransferase group 1 family.</text>
</comment>
<dbReference type="FunFam" id="3.40.50.2000:FF:000132">
    <property type="entry name" value="alpha-1,3/1,6-mannosyltransferase ALG2"/>
    <property type="match status" value="1"/>
</dbReference>
<dbReference type="GO" id="GO:0004378">
    <property type="term" value="F:GDP-Man:Man(1)GlcNAc(2)-PP-Dol alpha-1,3-mannosyltransferase activity"/>
    <property type="evidence" value="ECO:0007669"/>
    <property type="project" value="UniProtKB-UniRule"/>
</dbReference>
<reference evidence="14" key="1">
    <citation type="journal article" date="2016" name="Nature">
        <title>The genome of the seagrass Zostera marina reveals angiosperm adaptation to the sea.</title>
        <authorList>
            <person name="Olsen J.L."/>
            <person name="Rouze P."/>
            <person name="Verhelst B."/>
            <person name="Lin Y.-C."/>
            <person name="Bayer T."/>
            <person name="Collen J."/>
            <person name="Dattolo E."/>
            <person name="De Paoli E."/>
            <person name="Dittami S."/>
            <person name="Maumus F."/>
            <person name="Michel G."/>
            <person name="Kersting A."/>
            <person name="Lauritano C."/>
            <person name="Lohaus R."/>
            <person name="Toepel M."/>
            <person name="Tonon T."/>
            <person name="Vanneste K."/>
            <person name="Amirebrahimi M."/>
            <person name="Brakel J."/>
            <person name="Bostroem C."/>
            <person name="Chovatia M."/>
            <person name="Grimwood J."/>
            <person name="Jenkins J.W."/>
            <person name="Jueterbock A."/>
            <person name="Mraz A."/>
            <person name="Stam W.T."/>
            <person name="Tice H."/>
            <person name="Bornberg-Bauer E."/>
            <person name="Green P.J."/>
            <person name="Pearson G.A."/>
            <person name="Procaccini G."/>
            <person name="Duarte C.M."/>
            <person name="Schmutz J."/>
            <person name="Reusch T.B.H."/>
            <person name="Van de Peer Y."/>
        </authorList>
    </citation>
    <scope>NUCLEOTIDE SEQUENCE [LARGE SCALE GENOMIC DNA]</scope>
    <source>
        <strain evidence="14">cv. Finnish</strain>
    </source>
</reference>
<dbReference type="PANTHER" id="PTHR45918:SF1">
    <property type="entry name" value="ALPHA-1,3_1,6-MANNOSYLTRANSFERASE ALG2"/>
    <property type="match status" value="1"/>
</dbReference>
<keyword evidence="7" id="KW-0472">Membrane</keyword>
<evidence type="ECO:0000256" key="9">
    <source>
        <dbReference type="ARBA" id="ARBA00045104"/>
    </source>
</evidence>
<dbReference type="InterPro" id="IPR028098">
    <property type="entry name" value="Glyco_trans_4-like_N"/>
</dbReference>
<evidence type="ECO:0000313" key="13">
    <source>
        <dbReference type="EMBL" id="KMZ70882.1"/>
    </source>
</evidence>
<protein>
    <recommendedName>
        <fullName evidence="10">Alpha-1,3/1,6-mannosyltransferase ALG2</fullName>
        <ecNumber evidence="10">2.4.1.132</ecNumber>
        <ecNumber evidence="10">2.4.1.257</ecNumber>
    </recommendedName>
    <alternativeName>
        <fullName evidence="10">GDP-Man:Man(1)GlcNAc(2)-PP-Dol alpha-1,3-mannosyltransferase</fullName>
    </alternativeName>
</protein>
<dbReference type="AlphaFoldDB" id="A0A0K9PRM2"/>
<evidence type="ECO:0000256" key="7">
    <source>
        <dbReference type="ARBA" id="ARBA00023136"/>
    </source>
</evidence>
<dbReference type="Pfam" id="PF00534">
    <property type="entry name" value="Glycos_transf_1"/>
    <property type="match status" value="1"/>
</dbReference>
<dbReference type="Proteomes" id="UP000036987">
    <property type="component" value="Unassembled WGS sequence"/>
</dbReference>
<evidence type="ECO:0000313" key="14">
    <source>
        <dbReference type="Proteomes" id="UP000036987"/>
    </source>
</evidence>
<dbReference type="EMBL" id="LFYR01000705">
    <property type="protein sequence ID" value="KMZ70882.1"/>
    <property type="molecule type" value="Genomic_DNA"/>
</dbReference>
<dbReference type="EC" id="2.4.1.132" evidence="10"/>
<keyword evidence="2 10" id="KW-0328">Glycosyltransferase</keyword>
<feature type="domain" description="Glycosyl transferase family 1" evidence="11">
    <location>
        <begin position="210"/>
        <end position="380"/>
    </location>
</feature>
<gene>
    <name evidence="13" type="ORF">ZOSMA_192G00590</name>
</gene>
<comment type="function">
    <text evidence="10">Mannosylates Man(2)GlcNAc(2)-dolichol diphosphate and Man(1)GlcNAc(2)-dolichol diphosphate to form Man(3)GlcNAc(2)-dolichol diphosphate.</text>
</comment>
<dbReference type="OMA" id="AMYMKCP"/>
<evidence type="ECO:0000259" key="12">
    <source>
        <dbReference type="Pfam" id="PF13439"/>
    </source>
</evidence>
<dbReference type="GO" id="GO:0102704">
    <property type="term" value="F:GDP-Man:Man(2)GlcNAc(2)-PP-Dol alpha-1,6-mannosyltransferase activity"/>
    <property type="evidence" value="ECO:0007669"/>
    <property type="project" value="UniProtKB-UniRule"/>
</dbReference>
<keyword evidence="14" id="KW-1185">Reference proteome</keyword>
<dbReference type="GO" id="GO:0005789">
    <property type="term" value="C:endoplasmic reticulum membrane"/>
    <property type="evidence" value="ECO:0007669"/>
    <property type="project" value="UniProtKB-SubCell"/>
</dbReference>
<accession>A0A0K9PRM2</accession>
<comment type="catalytic activity">
    <reaction evidence="8 10">
        <text>a beta-D-Man-(1-&gt;4)-beta-D-GlcNAc-(1-&gt;4)-alpha-D-GlcNAc-diphospho-di-trans,poly-cis-dolichol + GDP-alpha-D-mannose = an alpha-D-Man-(1-&gt;3)-beta-D-Man-(1-&gt;4)-beta-D-GlcNAc-(1-&gt;4)-alpha-D-GlcNAc-diphospho-di-trans,poly-cis-dolichol + GDP + H(+)</text>
        <dbReference type="Rhea" id="RHEA:29515"/>
        <dbReference type="Rhea" id="RHEA-COMP:19511"/>
        <dbReference type="Rhea" id="RHEA-COMP:19513"/>
        <dbReference type="ChEBI" id="CHEBI:15378"/>
        <dbReference type="ChEBI" id="CHEBI:57527"/>
        <dbReference type="ChEBI" id="CHEBI:58189"/>
        <dbReference type="ChEBI" id="CHEBI:58472"/>
        <dbReference type="ChEBI" id="CHEBI:132510"/>
        <dbReference type="EC" id="2.4.1.132"/>
    </reaction>
    <physiologicalReaction direction="left-to-right" evidence="8 10">
        <dbReference type="Rhea" id="RHEA:29516"/>
    </physiologicalReaction>
</comment>
<dbReference type="GO" id="GO:0000033">
    <property type="term" value="F:alpha-1,3-mannosyltransferase activity"/>
    <property type="evidence" value="ECO:0000318"/>
    <property type="project" value="GO_Central"/>
</dbReference>
<dbReference type="EC" id="2.4.1.257" evidence="10"/>
<name>A0A0K9PRM2_ZOSMR</name>
<dbReference type="STRING" id="29655.A0A0K9PRM2"/>
<sequence>MTAGSGSRKLKVAIIHPDLGLGGAERLILDAAVELSDHGHDVHVFTASHDRNRCFEETISGPFHVNVYGSFLPRHIFYRFHAVCAYLRCIFVALCVLFFWDSFDVVVTDQVSAIIPLLKIKRSMKIVFYCHFPDLLLAKHTTLLRKIYRKPIDMIEEATTGMADLILVNSKFTASTFGNTFRHLHSRGIRPAVLYPAVNLDQFVEASDYKLNFLSINRFERKKNIQLAISSFAIFQSLEEINSTGLHLKTSLTIAGGFDRRLKENVEYLDELKRLAEKEGVSDRVNFVTSCTTMERNTMLSKCICVIYTPEDEHFGIVPLEAMAAQKPVIACNSGGPIETIKHDITGFLCHPSPKEFALAMSKLINNPGLPERMGKDARNHVMDKFSTRIFGQQLNRYVLDLYHRRIE</sequence>
<keyword evidence="4" id="KW-0812">Transmembrane</keyword>
<dbReference type="SUPFAM" id="SSF53756">
    <property type="entry name" value="UDP-Glycosyltransferase/glycogen phosphorylase"/>
    <property type="match status" value="1"/>
</dbReference>
<evidence type="ECO:0000256" key="8">
    <source>
        <dbReference type="ARBA" id="ARBA00045103"/>
    </source>
</evidence>
<dbReference type="OrthoDB" id="448893at2759"/>
<comment type="pathway">
    <text evidence="1 10">Protein modification; protein glycosylation.</text>
</comment>
<dbReference type="CDD" id="cd03805">
    <property type="entry name" value="GT4_ALG2-like"/>
    <property type="match status" value="1"/>
</dbReference>
<dbReference type="UniPathway" id="UPA00378"/>
<evidence type="ECO:0000256" key="1">
    <source>
        <dbReference type="ARBA" id="ARBA00004922"/>
    </source>
</evidence>
<dbReference type="GO" id="GO:0012505">
    <property type="term" value="C:endomembrane system"/>
    <property type="evidence" value="ECO:0000318"/>
    <property type="project" value="GO_Central"/>
</dbReference>
<evidence type="ECO:0000256" key="3">
    <source>
        <dbReference type="ARBA" id="ARBA00022679"/>
    </source>
</evidence>
<evidence type="ECO:0000256" key="4">
    <source>
        <dbReference type="ARBA" id="ARBA00022692"/>
    </source>
</evidence>
<evidence type="ECO:0000256" key="10">
    <source>
        <dbReference type="RuleBase" id="RU367136"/>
    </source>
</evidence>
<dbReference type="PANTHER" id="PTHR45918">
    <property type="entry name" value="ALPHA-1,3/1,6-MANNOSYLTRANSFERASE ALG2"/>
    <property type="match status" value="1"/>
</dbReference>
<dbReference type="Pfam" id="PF13439">
    <property type="entry name" value="Glyco_transf_4"/>
    <property type="match status" value="1"/>
</dbReference>
<keyword evidence="6" id="KW-1133">Transmembrane helix</keyword>